<feature type="signal peptide" evidence="1">
    <location>
        <begin position="1"/>
        <end position="17"/>
    </location>
</feature>
<reference evidence="2" key="1">
    <citation type="submission" date="2021-03" db="EMBL/GenBank/DDBJ databases">
        <authorList>
            <person name="Tagirdzhanova G."/>
        </authorList>
    </citation>
    <scope>NUCLEOTIDE SEQUENCE</scope>
</reference>
<dbReference type="AlphaFoldDB" id="A0A8H3FSD5"/>
<dbReference type="EMBL" id="CAJPDS010000047">
    <property type="protein sequence ID" value="CAF9928217.1"/>
    <property type="molecule type" value="Genomic_DNA"/>
</dbReference>
<evidence type="ECO:0000313" key="3">
    <source>
        <dbReference type="Proteomes" id="UP000664521"/>
    </source>
</evidence>
<evidence type="ECO:0000313" key="2">
    <source>
        <dbReference type="EMBL" id="CAF9928217.1"/>
    </source>
</evidence>
<keyword evidence="1" id="KW-0732">Signal</keyword>
<accession>A0A8H3FSD5</accession>
<sequence length="133" mass="13711">MKLTTIATVVFVAAASAHSPVPVGSFNITHNNVAEPSPGWVNGTYTPRPNKKVGVQKAETYSAGEFYAAPTITAESTTAFPTDTSKVSVTIPSLPEAMTGLAEKEVHNGASPMASAGGVVSVLAALVSFSWLF</sequence>
<keyword evidence="3" id="KW-1185">Reference proteome</keyword>
<dbReference type="Proteomes" id="UP000664521">
    <property type="component" value="Unassembled WGS sequence"/>
</dbReference>
<gene>
    <name evidence="2" type="ORF">HETSPECPRED_006775</name>
</gene>
<feature type="chain" id="PRO_5034484587" evidence="1">
    <location>
        <begin position="18"/>
        <end position="133"/>
    </location>
</feature>
<proteinExistence type="predicted"/>
<protein>
    <submittedName>
        <fullName evidence="2">Uncharacterized protein</fullName>
    </submittedName>
</protein>
<evidence type="ECO:0000256" key="1">
    <source>
        <dbReference type="SAM" id="SignalP"/>
    </source>
</evidence>
<comment type="caution">
    <text evidence="2">The sequence shown here is derived from an EMBL/GenBank/DDBJ whole genome shotgun (WGS) entry which is preliminary data.</text>
</comment>
<organism evidence="2 3">
    <name type="scientific">Heterodermia speciosa</name>
    <dbReference type="NCBI Taxonomy" id="116794"/>
    <lineage>
        <taxon>Eukaryota</taxon>
        <taxon>Fungi</taxon>
        <taxon>Dikarya</taxon>
        <taxon>Ascomycota</taxon>
        <taxon>Pezizomycotina</taxon>
        <taxon>Lecanoromycetes</taxon>
        <taxon>OSLEUM clade</taxon>
        <taxon>Lecanoromycetidae</taxon>
        <taxon>Caliciales</taxon>
        <taxon>Physciaceae</taxon>
        <taxon>Heterodermia</taxon>
    </lineage>
</organism>
<name>A0A8H3FSD5_9LECA</name>